<keyword evidence="4" id="KW-0732">Signal</keyword>
<evidence type="ECO:0000259" key="7">
    <source>
        <dbReference type="Pfam" id="PF25967"/>
    </source>
</evidence>
<organism evidence="9 10">
    <name type="scientific">Phocaeicola coprocola</name>
    <dbReference type="NCBI Taxonomy" id="310298"/>
    <lineage>
        <taxon>Bacteria</taxon>
        <taxon>Pseudomonadati</taxon>
        <taxon>Bacteroidota</taxon>
        <taxon>Bacteroidia</taxon>
        <taxon>Bacteroidales</taxon>
        <taxon>Bacteroidaceae</taxon>
        <taxon>Phocaeicola</taxon>
    </lineage>
</organism>
<feature type="chain" id="PRO_5042367799" evidence="4">
    <location>
        <begin position="31"/>
        <end position="403"/>
    </location>
</feature>
<proteinExistence type="inferred from homology"/>
<dbReference type="Gene3D" id="2.40.30.170">
    <property type="match status" value="1"/>
</dbReference>
<feature type="domain" description="Multidrug resistance protein MdtA-like C-terminal permuted SH3" evidence="7">
    <location>
        <begin position="305"/>
        <end position="367"/>
    </location>
</feature>
<dbReference type="InterPro" id="IPR058627">
    <property type="entry name" value="MdtA-like_C"/>
</dbReference>
<dbReference type="AlphaFoldDB" id="A0A412GWV9"/>
<dbReference type="GO" id="GO:0030313">
    <property type="term" value="C:cell envelope"/>
    <property type="evidence" value="ECO:0007669"/>
    <property type="project" value="UniProtKB-SubCell"/>
</dbReference>
<accession>A0A412GWV9</accession>
<keyword evidence="3" id="KW-0175">Coiled coil</keyword>
<dbReference type="Pfam" id="PF25944">
    <property type="entry name" value="Beta-barrel_RND"/>
    <property type="match status" value="1"/>
</dbReference>
<name>A0A412GWV9_9BACT</name>
<evidence type="ECO:0000256" key="1">
    <source>
        <dbReference type="ARBA" id="ARBA00004196"/>
    </source>
</evidence>
<dbReference type="Proteomes" id="UP000285864">
    <property type="component" value="Unassembled WGS sequence"/>
</dbReference>
<dbReference type="InterPro" id="IPR058626">
    <property type="entry name" value="MdtA-like_b-barrel"/>
</dbReference>
<feature type="coiled-coil region" evidence="3">
    <location>
        <begin position="146"/>
        <end position="173"/>
    </location>
</feature>
<dbReference type="FunFam" id="2.40.30.170:FF:000016">
    <property type="entry name" value="Efflux transporter, RND family, MFP subunit"/>
    <property type="match status" value="1"/>
</dbReference>
<dbReference type="PANTHER" id="PTHR30158">
    <property type="entry name" value="ACRA/E-RELATED COMPONENT OF DRUG EFFLUX TRANSPORTER"/>
    <property type="match status" value="1"/>
</dbReference>
<evidence type="ECO:0000313" key="9">
    <source>
        <dbReference type="EMBL" id="RGR99400.1"/>
    </source>
</evidence>
<comment type="caution">
    <text evidence="9">The sequence shown here is derived from an EMBL/GenBank/DDBJ whole genome shotgun (WGS) entry which is preliminary data.</text>
</comment>
<reference evidence="9 10" key="1">
    <citation type="submission" date="2018-08" db="EMBL/GenBank/DDBJ databases">
        <title>A genome reference for cultivated species of the human gut microbiota.</title>
        <authorList>
            <person name="Zou Y."/>
            <person name="Xue W."/>
            <person name="Luo G."/>
        </authorList>
    </citation>
    <scope>NUCLEOTIDE SEQUENCE [LARGE SCALE GENOMIC DNA]</scope>
    <source>
        <strain evidence="9 10">AF24-2</strain>
    </source>
</reference>
<comment type="similarity">
    <text evidence="2">Belongs to the membrane fusion protein (MFP) (TC 8.A.1) family.</text>
</comment>
<gene>
    <name evidence="9" type="ORF">DWY20_02355</name>
    <name evidence="8" type="ORF">K8U81_09365</name>
</gene>
<comment type="subcellular location">
    <subcellularLocation>
        <location evidence="1">Cell envelope</location>
    </subcellularLocation>
</comment>
<feature type="domain" description="Multidrug resistance protein MdtA-like beta-barrel" evidence="6">
    <location>
        <begin position="215"/>
        <end position="297"/>
    </location>
</feature>
<reference evidence="8" key="2">
    <citation type="journal article" date="2021" name="PeerJ">
        <title>Extensive microbial diversity within the chicken gut microbiome revealed by metagenomics and culture.</title>
        <authorList>
            <person name="Gilroy R."/>
            <person name="Ravi A."/>
            <person name="Getino M."/>
            <person name="Pursley I."/>
            <person name="Horton D.L."/>
            <person name="Alikhan N.F."/>
            <person name="Baker D."/>
            <person name="Gharbi K."/>
            <person name="Hall N."/>
            <person name="Watson M."/>
            <person name="Adriaenssens E.M."/>
            <person name="Foster-Nyarko E."/>
            <person name="Jarju S."/>
            <person name="Secka A."/>
            <person name="Antonio M."/>
            <person name="Oren A."/>
            <person name="Chaudhuri R.R."/>
            <person name="La Ragione R."/>
            <person name="Hildebrand F."/>
            <person name="Pallen M.J."/>
        </authorList>
    </citation>
    <scope>NUCLEOTIDE SEQUENCE</scope>
    <source>
        <strain evidence="8">CHK165-8395</strain>
    </source>
</reference>
<dbReference type="EMBL" id="DYXD01000209">
    <property type="protein sequence ID" value="HJF08381.1"/>
    <property type="molecule type" value="Genomic_DNA"/>
</dbReference>
<dbReference type="GO" id="GO:0046677">
    <property type="term" value="P:response to antibiotic"/>
    <property type="evidence" value="ECO:0007669"/>
    <property type="project" value="TreeGrafter"/>
</dbReference>
<feature type="signal peptide" evidence="4">
    <location>
        <begin position="1"/>
        <end position="30"/>
    </location>
</feature>
<evidence type="ECO:0000259" key="5">
    <source>
        <dbReference type="Pfam" id="PF25917"/>
    </source>
</evidence>
<dbReference type="NCBIfam" id="TIGR01730">
    <property type="entry name" value="RND_mfp"/>
    <property type="match status" value="1"/>
</dbReference>
<dbReference type="PROSITE" id="PS51257">
    <property type="entry name" value="PROKAR_LIPOPROTEIN"/>
    <property type="match status" value="1"/>
</dbReference>
<dbReference type="Proteomes" id="UP000718012">
    <property type="component" value="Unassembled WGS sequence"/>
</dbReference>
<dbReference type="Gene3D" id="1.10.287.470">
    <property type="entry name" value="Helix hairpin bin"/>
    <property type="match status" value="1"/>
</dbReference>
<evidence type="ECO:0000313" key="8">
    <source>
        <dbReference type="EMBL" id="HJF08381.1"/>
    </source>
</evidence>
<sequence>MNMSVKRNRSFFSSRISLMALGLSVLTACGGGQGGMKMGDNEFAVQSVTVTSSSQTTQYPATIKGLQDIEIRPQVSGFIVKLCVDEGATVRKGQALFQIDPTQYKAAYDQAKAGVESAKANLKTVTETEANKKMLHEQKIISDFEYQTAVNNLLTAKANLAQAEAAYAAAKQNLGFCTVTSPSDGVIGTFPYRVGALVSASVAQPLTTVSQIGDMYVYFSMTEKQLLALTKAGGTLKEQLEKMPAVKLQLSDGTMYDAEGKIDAVSGVIDQTTGSVSMRAIFPNKQNILRSGGMANVVFPYAMDNIILIPQTATQEIQDKKFVYVLQADSTLKHTEIQVSNLNDGKNYIVTGGLKEGDKVVVEGVQTLQDGQKIVPITVAQKEAKYQKALQDQRDGNIQTAFN</sequence>
<dbReference type="EMBL" id="QRUU01000006">
    <property type="protein sequence ID" value="RGR99400.1"/>
    <property type="molecule type" value="Genomic_DNA"/>
</dbReference>
<dbReference type="SUPFAM" id="SSF111369">
    <property type="entry name" value="HlyD-like secretion proteins"/>
    <property type="match status" value="1"/>
</dbReference>
<reference evidence="8" key="3">
    <citation type="submission" date="2021-09" db="EMBL/GenBank/DDBJ databases">
        <authorList>
            <person name="Gilroy R."/>
        </authorList>
    </citation>
    <scope>NUCLEOTIDE SEQUENCE</scope>
    <source>
        <strain evidence="8">CHK165-8395</strain>
    </source>
</reference>
<evidence type="ECO:0000313" key="10">
    <source>
        <dbReference type="Proteomes" id="UP000285864"/>
    </source>
</evidence>
<dbReference type="PANTHER" id="PTHR30158:SF23">
    <property type="entry name" value="MULTIDRUG RESISTANCE PROTEIN MEXA"/>
    <property type="match status" value="1"/>
</dbReference>
<evidence type="ECO:0000256" key="3">
    <source>
        <dbReference type="SAM" id="Coils"/>
    </source>
</evidence>
<evidence type="ECO:0000256" key="4">
    <source>
        <dbReference type="SAM" id="SignalP"/>
    </source>
</evidence>
<dbReference type="Pfam" id="PF25917">
    <property type="entry name" value="BSH_RND"/>
    <property type="match status" value="1"/>
</dbReference>
<dbReference type="Gene3D" id="2.40.50.100">
    <property type="match status" value="1"/>
</dbReference>
<dbReference type="InterPro" id="IPR006143">
    <property type="entry name" value="RND_pump_MFP"/>
</dbReference>
<evidence type="ECO:0000259" key="6">
    <source>
        <dbReference type="Pfam" id="PF25944"/>
    </source>
</evidence>
<dbReference type="GO" id="GO:0022857">
    <property type="term" value="F:transmembrane transporter activity"/>
    <property type="evidence" value="ECO:0007669"/>
    <property type="project" value="InterPro"/>
</dbReference>
<feature type="domain" description="Multidrug resistance protein MdtA-like barrel-sandwich hybrid" evidence="5">
    <location>
        <begin position="69"/>
        <end position="209"/>
    </location>
</feature>
<dbReference type="Pfam" id="PF25967">
    <property type="entry name" value="RND-MFP_C"/>
    <property type="match status" value="1"/>
</dbReference>
<dbReference type="GO" id="GO:0005886">
    <property type="term" value="C:plasma membrane"/>
    <property type="evidence" value="ECO:0007669"/>
    <property type="project" value="TreeGrafter"/>
</dbReference>
<keyword evidence="10" id="KW-1185">Reference proteome</keyword>
<dbReference type="InterPro" id="IPR058625">
    <property type="entry name" value="MdtA-like_BSH"/>
</dbReference>
<evidence type="ECO:0000256" key="2">
    <source>
        <dbReference type="ARBA" id="ARBA00009477"/>
    </source>
</evidence>
<dbReference type="Gene3D" id="2.40.420.20">
    <property type="match status" value="1"/>
</dbReference>
<protein>
    <submittedName>
        <fullName evidence="9">Efflux RND transporter periplasmic adaptor subunit</fullName>
    </submittedName>
</protein>